<dbReference type="RefSeq" id="XP_029759222.1">
    <property type="nucleotide sequence ID" value="XM_029909478.1"/>
</dbReference>
<organism evidence="1 2">
    <name type="scientific">Aureobasidium pullulans EXF-150</name>
    <dbReference type="NCBI Taxonomy" id="1043002"/>
    <lineage>
        <taxon>Eukaryota</taxon>
        <taxon>Fungi</taxon>
        <taxon>Dikarya</taxon>
        <taxon>Ascomycota</taxon>
        <taxon>Pezizomycotina</taxon>
        <taxon>Dothideomycetes</taxon>
        <taxon>Dothideomycetidae</taxon>
        <taxon>Dothideales</taxon>
        <taxon>Saccotheciaceae</taxon>
        <taxon>Aureobasidium</taxon>
    </lineage>
</organism>
<protein>
    <submittedName>
        <fullName evidence="1">Uncharacterized protein</fullName>
    </submittedName>
</protein>
<name>A0A074XBZ6_AURPU</name>
<gene>
    <name evidence="1" type="ORF">M438DRAFT_40071</name>
</gene>
<dbReference type="HOGENOM" id="CLU_927430_0_0_1"/>
<sequence>MYSLHTVVGLIAVDPCSIACYRPFVQPIQGAHVLPFSIKQERKSPWLQRASGRLLGSQVLADALHRDRNCYEILDLLRLSVSPSTPPSKGGIFHPTIWSAAKFRETKNVMTLLQIRTWFLKRRWHEFASETKPAVDMGCHPWGCRSSTALLGFESHPNVRCCIDTFLGFGLREAFELSMYRSLPRAYLFILQLPELSPLGRSTAWLAFVGSIKNHARPCHPRIAEEHTVMTTAILGHCHETRGTKPSTDLVVGIDNLLVSSICETTDESCRQVTKVRPIGCDSDKHNSNVLPFQKLDSHD</sequence>
<dbReference type="GeneID" id="40751784"/>
<accession>A0A074XBZ6</accession>
<proteinExistence type="predicted"/>
<evidence type="ECO:0000313" key="2">
    <source>
        <dbReference type="Proteomes" id="UP000030706"/>
    </source>
</evidence>
<reference evidence="1 2" key="1">
    <citation type="journal article" date="2014" name="BMC Genomics">
        <title>Genome sequencing of four Aureobasidium pullulans varieties: biotechnological potential, stress tolerance, and description of new species.</title>
        <authorList>
            <person name="Gostin Ar C."/>
            <person name="Ohm R.A."/>
            <person name="Kogej T."/>
            <person name="Sonjak S."/>
            <person name="Turk M."/>
            <person name="Zajc J."/>
            <person name="Zalar P."/>
            <person name="Grube M."/>
            <person name="Sun H."/>
            <person name="Han J."/>
            <person name="Sharma A."/>
            <person name="Chiniquy J."/>
            <person name="Ngan C.Y."/>
            <person name="Lipzen A."/>
            <person name="Barry K."/>
            <person name="Grigoriev I.V."/>
            <person name="Gunde-Cimerman N."/>
        </authorList>
    </citation>
    <scope>NUCLEOTIDE SEQUENCE [LARGE SCALE GENOMIC DNA]</scope>
    <source>
        <strain evidence="1 2">EXF-150</strain>
    </source>
</reference>
<dbReference type="EMBL" id="KL584985">
    <property type="protein sequence ID" value="KEQ83035.1"/>
    <property type="molecule type" value="Genomic_DNA"/>
</dbReference>
<dbReference type="AlphaFoldDB" id="A0A074XBZ6"/>
<dbReference type="Proteomes" id="UP000030706">
    <property type="component" value="Unassembled WGS sequence"/>
</dbReference>
<evidence type="ECO:0000313" key="1">
    <source>
        <dbReference type="EMBL" id="KEQ83035.1"/>
    </source>
</evidence>
<keyword evidence="2" id="KW-1185">Reference proteome</keyword>